<name>A0ABS6F0V9_9CLOT</name>
<protein>
    <submittedName>
        <fullName evidence="8">ABC transporter ATP-binding protein/permease</fullName>
    </submittedName>
</protein>
<dbReference type="GO" id="GO:0005524">
    <property type="term" value="F:ATP binding"/>
    <property type="evidence" value="ECO:0007669"/>
    <property type="project" value="UniProtKB-KW"/>
</dbReference>
<keyword evidence="8" id="KW-0547">Nucleotide-binding</keyword>
<dbReference type="PROSITE" id="PS00211">
    <property type="entry name" value="ABC_TRANSPORTER_1"/>
    <property type="match status" value="1"/>
</dbReference>
<evidence type="ECO:0000256" key="1">
    <source>
        <dbReference type="ARBA" id="ARBA00004141"/>
    </source>
</evidence>
<dbReference type="InterPro" id="IPR011527">
    <property type="entry name" value="ABC1_TM_dom"/>
</dbReference>
<dbReference type="RefSeq" id="WP_216456497.1">
    <property type="nucleotide sequence ID" value="NZ_JAHLQL010000001.1"/>
</dbReference>
<feature type="transmembrane region" description="Helical" evidence="5">
    <location>
        <begin position="50"/>
        <end position="68"/>
    </location>
</feature>
<dbReference type="PANTHER" id="PTHR43394">
    <property type="entry name" value="ATP-DEPENDENT PERMEASE MDL1, MITOCHONDRIAL"/>
    <property type="match status" value="1"/>
</dbReference>
<keyword evidence="9" id="KW-1185">Reference proteome</keyword>
<comment type="caution">
    <text evidence="8">The sequence shown here is derived from an EMBL/GenBank/DDBJ whole genome shotgun (WGS) entry which is preliminary data.</text>
</comment>
<dbReference type="InterPro" id="IPR003439">
    <property type="entry name" value="ABC_transporter-like_ATP-bd"/>
</dbReference>
<dbReference type="PROSITE" id="PS50893">
    <property type="entry name" value="ABC_TRANSPORTER_2"/>
    <property type="match status" value="1"/>
</dbReference>
<feature type="domain" description="ABC transporter" evidence="6">
    <location>
        <begin position="328"/>
        <end position="563"/>
    </location>
</feature>
<sequence>MENPTWIKKDKRLITSILLNMIEGLLTGSVIGCIFLTIDSLFQNSFDLRKLMNLCILLACIFILRLVLYSIGYTLGHIGGSATAKYIRLFLGNKIKNLPLINFSKYKTGEFINVITHDVNNYEDVLGHKAGEIAKNLTLSIVTLIFLCSMNINIGMVNLILALLIIPFMIISFKMVKKYGGIKKEILNDNVSDLIEYINGIQPFRSYGLGGVKNEKINKSLKNISDISYKFESKVVPIGCIYRVVEDISIPISIILGGNQWVLGKISSSEYVICIILSLFISQLMGNLFIDLTSYKNLMISKKSMDNLAAEKEDNYSDIEFKPNNYDIEFENVSFSYVKDQPVLENISFKAKHGEITAIVGDSGSGKSTILNLISKFYEAEAGDIKIGGINTKNINGEKVLKNVSMVYQDVFLFNDSIKNNIRFAKPQASDEEIVGACKASNCHDFISKLEKGYDTFTGENGNRLSGGEKQRISIGRAILKDSPILLLDEATASLDIENELYVKEAISNLVSKNKTIIMIAHNLSVVKNADKILVVSNGKIIEEGNHEKLIKKGGKYYSMWQAETSTQ</sequence>
<dbReference type="Pfam" id="PF00664">
    <property type="entry name" value="ABC_membrane"/>
    <property type="match status" value="1"/>
</dbReference>
<dbReference type="InterPro" id="IPR003593">
    <property type="entry name" value="AAA+_ATPase"/>
</dbReference>
<evidence type="ECO:0000256" key="3">
    <source>
        <dbReference type="ARBA" id="ARBA00022989"/>
    </source>
</evidence>
<dbReference type="PANTHER" id="PTHR43394:SF1">
    <property type="entry name" value="ATP-BINDING CASSETTE SUB-FAMILY B MEMBER 10, MITOCHONDRIAL"/>
    <property type="match status" value="1"/>
</dbReference>
<comment type="subcellular location">
    <subcellularLocation>
        <location evidence="1">Membrane</location>
        <topology evidence="1">Multi-pass membrane protein</topology>
    </subcellularLocation>
</comment>
<accession>A0ABS6F0V9</accession>
<proteinExistence type="predicted"/>
<evidence type="ECO:0000256" key="2">
    <source>
        <dbReference type="ARBA" id="ARBA00022692"/>
    </source>
</evidence>
<reference evidence="8 9" key="1">
    <citation type="submission" date="2021-06" db="EMBL/GenBank/DDBJ databases">
        <authorList>
            <person name="Sun Q."/>
            <person name="Li D."/>
        </authorList>
    </citation>
    <scope>NUCLEOTIDE SEQUENCE [LARGE SCALE GENOMIC DNA]</scope>
    <source>
        <strain evidence="8 9">MSJ-4</strain>
    </source>
</reference>
<dbReference type="SMART" id="SM00382">
    <property type="entry name" value="AAA"/>
    <property type="match status" value="1"/>
</dbReference>
<feature type="transmembrane region" description="Helical" evidence="5">
    <location>
        <begin position="12"/>
        <end position="38"/>
    </location>
</feature>
<evidence type="ECO:0000256" key="4">
    <source>
        <dbReference type="ARBA" id="ARBA00023136"/>
    </source>
</evidence>
<feature type="domain" description="ABC transmembrane type-1" evidence="7">
    <location>
        <begin position="14"/>
        <end position="297"/>
    </location>
</feature>
<dbReference type="EMBL" id="JAHLQL010000001">
    <property type="protein sequence ID" value="MBU5591545.1"/>
    <property type="molecule type" value="Genomic_DNA"/>
</dbReference>
<dbReference type="InterPro" id="IPR039421">
    <property type="entry name" value="Type_1_exporter"/>
</dbReference>
<evidence type="ECO:0000313" key="9">
    <source>
        <dbReference type="Proteomes" id="UP000736583"/>
    </source>
</evidence>
<evidence type="ECO:0000256" key="5">
    <source>
        <dbReference type="SAM" id="Phobius"/>
    </source>
</evidence>
<keyword evidence="2 5" id="KW-0812">Transmembrane</keyword>
<dbReference type="Pfam" id="PF00005">
    <property type="entry name" value="ABC_tran"/>
    <property type="match status" value="1"/>
</dbReference>
<evidence type="ECO:0000259" key="6">
    <source>
        <dbReference type="PROSITE" id="PS50893"/>
    </source>
</evidence>
<evidence type="ECO:0000259" key="7">
    <source>
        <dbReference type="PROSITE" id="PS50929"/>
    </source>
</evidence>
<keyword evidence="8" id="KW-0067">ATP-binding</keyword>
<keyword evidence="3 5" id="KW-1133">Transmembrane helix</keyword>
<dbReference type="InterPro" id="IPR017871">
    <property type="entry name" value="ABC_transporter-like_CS"/>
</dbReference>
<keyword evidence="4 5" id="KW-0472">Membrane</keyword>
<dbReference type="PROSITE" id="PS50929">
    <property type="entry name" value="ABC_TM1F"/>
    <property type="match status" value="1"/>
</dbReference>
<organism evidence="8 9">
    <name type="scientific">Clostridium simiarum</name>
    <dbReference type="NCBI Taxonomy" id="2841506"/>
    <lineage>
        <taxon>Bacteria</taxon>
        <taxon>Bacillati</taxon>
        <taxon>Bacillota</taxon>
        <taxon>Clostridia</taxon>
        <taxon>Eubacteriales</taxon>
        <taxon>Clostridiaceae</taxon>
        <taxon>Clostridium</taxon>
    </lineage>
</organism>
<gene>
    <name evidence="8" type="ORF">KQI89_07190</name>
</gene>
<evidence type="ECO:0000313" key="8">
    <source>
        <dbReference type="EMBL" id="MBU5591545.1"/>
    </source>
</evidence>
<dbReference type="Proteomes" id="UP000736583">
    <property type="component" value="Unassembled WGS sequence"/>
</dbReference>